<dbReference type="EMBL" id="FMWK01000002">
    <property type="protein sequence ID" value="SCZ76893.1"/>
    <property type="molecule type" value="Genomic_DNA"/>
</dbReference>
<dbReference type="Gene3D" id="1.20.120.160">
    <property type="entry name" value="HPT domain"/>
    <property type="match status" value="1"/>
</dbReference>
<name>A0A1G5RS22_PSEXY</name>
<feature type="modified residue" description="Phosphohistidine" evidence="1">
    <location>
        <position position="58"/>
    </location>
</feature>
<proteinExistence type="predicted"/>
<dbReference type="RefSeq" id="WP_090160970.1">
    <property type="nucleotide sequence ID" value="NZ_FMWK01000002.1"/>
</dbReference>
<evidence type="ECO:0000259" key="2">
    <source>
        <dbReference type="PROSITE" id="PS50894"/>
    </source>
</evidence>
<dbReference type="Proteomes" id="UP000199428">
    <property type="component" value="Unassembled WGS sequence"/>
</dbReference>
<accession>A0A1G5RS22</accession>
<evidence type="ECO:0000313" key="4">
    <source>
        <dbReference type="Proteomes" id="UP000199428"/>
    </source>
</evidence>
<dbReference type="SUPFAM" id="SSF47226">
    <property type="entry name" value="Histidine-containing phosphotransfer domain, HPT domain"/>
    <property type="match status" value="1"/>
</dbReference>
<feature type="domain" description="HPt" evidence="2">
    <location>
        <begin position="19"/>
        <end position="112"/>
    </location>
</feature>
<dbReference type="InterPro" id="IPR008207">
    <property type="entry name" value="Sig_transdc_His_kin_Hpt_dom"/>
</dbReference>
<dbReference type="AlphaFoldDB" id="A0A1G5RS22"/>
<dbReference type="GO" id="GO:0000160">
    <property type="term" value="P:phosphorelay signal transduction system"/>
    <property type="evidence" value="ECO:0007669"/>
    <property type="project" value="InterPro"/>
</dbReference>
<protein>
    <submittedName>
        <fullName evidence="3">Hpt domain-containing protein</fullName>
    </submittedName>
</protein>
<evidence type="ECO:0000313" key="3">
    <source>
        <dbReference type="EMBL" id="SCZ76893.1"/>
    </source>
</evidence>
<dbReference type="PROSITE" id="PS50894">
    <property type="entry name" value="HPT"/>
    <property type="match status" value="1"/>
</dbReference>
<reference evidence="3 4" key="1">
    <citation type="submission" date="2016-10" db="EMBL/GenBank/DDBJ databases">
        <authorList>
            <person name="de Groot N.N."/>
        </authorList>
    </citation>
    <scope>NUCLEOTIDE SEQUENCE [LARGE SCALE GENOMIC DNA]</scope>
    <source>
        <strain evidence="3 4">DSM 10317</strain>
    </source>
</reference>
<dbReference type="InterPro" id="IPR036641">
    <property type="entry name" value="HPT_dom_sf"/>
</dbReference>
<sequence length="193" mass="21389">MNINIPGIEVEMAIKNTGSEALFTELLGDVYKLMDEKINLVESYLADKDIQNYTVQVHSLKTTCRMIGAMDLGEEFFNLEKLGKENDLAQIEALTPGVLDSLRAFKPYLEPFASRDVGTKTAFNAEAFSAILNKLIAAIDDFDLGAAEEATKQLFSYDCNEELSGKLDDLDKLVSNIDYDEAKALAKQMLDSL</sequence>
<keyword evidence="1" id="KW-0597">Phosphoprotein</keyword>
<gene>
    <name evidence="3" type="ORF">SAMN02910350_00501</name>
</gene>
<evidence type="ECO:0000256" key="1">
    <source>
        <dbReference type="PROSITE-ProRule" id="PRU00110"/>
    </source>
</evidence>
<organism evidence="3 4">
    <name type="scientific">Pseudobutyrivibrio xylanivorans</name>
    <dbReference type="NCBI Taxonomy" id="185007"/>
    <lineage>
        <taxon>Bacteria</taxon>
        <taxon>Bacillati</taxon>
        <taxon>Bacillota</taxon>
        <taxon>Clostridia</taxon>
        <taxon>Lachnospirales</taxon>
        <taxon>Lachnospiraceae</taxon>
        <taxon>Pseudobutyrivibrio</taxon>
    </lineage>
</organism>